<evidence type="ECO:0000313" key="1">
    <source>
        <dbReference type="EMBL" id="KKK63074.1"/>
    </source>
</evidence>
<organism evidence="1">
    <name type="scientific">marine sediment metagenome</name>
    <dbReference type="NCBI Taxonomy" id="412755"/>
    <lineage>
        <taxon>unclassified sequences</taxon>
        <taxon>metagenomes</taxon>
        <taxon>ecological metagenomes</taxon>
    </lineage>
</organism>
<accession>A0A0F8Z9F7</accession>
<sequence length="65" mass="6477">PGIDREELPDKPAFLRIVAIQGHHVHADVALGGFGGGLGDGLLGLKGVKFSTEGSKLVVTSGAGG</sequence>
<gene>
    <name evidence="1" type="ORF">LCGC14_2997960</name>
</gene>
<protein>
    <submittedName>
        <fullName evidence="1">Uncharacterized protein</fullName>
    </submittedName>
</protein>
<comment type="caution">
    <text evidence="1">The sequence shown here is derived from an EMBL/GenBank/DDBJ whole genome shotgun (WGS) entry which is preliminary data.</text>
</comment>
<feature type="non-terminal residue" evidence="1">
    <location>
        <position position="1"/>
    </location>
</feature>
<proteinExistence type="predicted"/>
<dbReference type="AlphaFoldDB" id="A0A0F8Z9F7"/>
<name>A0A0F8Z9F7_9ZZZZ</name>
<dbReference type="EMBL" id="LAZR01061688">
    <property type="protein sequence ID" value="KKK63074.1"/>
    <property type="molecule type" value="Genomic_DNA"/>
</dbReference>
<reference evidence="1" key="1">
    <citation type="journal article" date="2015" name="Nature">
        <title>Complex archaea that bridge the gap between prokaryotes and eukaryotes.</title>
        <authorList>
            <person name="Spang A."/>
            <person name="Saw J.H."/>
            <person name="Jorgensen S.L."/>
            <person name="Zaremba-Niedzwiedzka K."/>
            <person name="Martijn J."/>
            <person name="Lind A.E."/>
            <person name="van Eijk R."/>
            <person name="Schleper C."/>
            <person name="Guy L."/>
            <person name="Ettema T.J."/>
        </authorList>
    </citation>
    <scope>NUCLEOTIDE SEQUENCE</scope>
</reference>